<accession>A0A3M9X3A4</accession>
<evidence type="ECO:0000313" key="2">
    <source>
        <dbReference type="EMBL" id="RNJ42393.1"/>
    </source>
</evidence>
<organism evidence="2 3">
    <name type="scientific">Mesorhizobium japonicum</name>
    <dbReference type="NCBI Taxonomy" id="2066070"/>
    <lineage>
        <taxon>Bacteria</taxon>
        <taxon>Pseudomonadati</taxon>
        <taxon>Pseudomonadota</taxon>
        <taxon>Alphaproteobacteria</taxon>
        <taxon>Hyphomicrobiales</taxon>
        <taxon>Phyllobacteriaceae</taxon>
        <taxon>Mesorhizobium</taxon>
    </lineage>
</organism>
<evidence type="ECO:0000256" key="1">
    <source>
        <dbReference type="PROSITE-ProRule" id="PRU00221"/>
    </source>
</evidence>
<evidence type="ECO:0000313" key="3">
    <source>
        <dbReference type="Proteomes" id="UP000275436"/>
    </source>
</evidence>
<dbReference type="RefSeq" id="WP_123169746.1">
    <property type="nucleotide sequence ID" value="NZ_QKOD01000011.1"/>
</dbReference>
<dbReference type="Proteomes" id="UP000275436">
    <property type="component" value="Unassembled WGS sequence"/>
</dbReference>
<proteinExistence type="predicted"/>
<dbReference type="InterPro" id="IPR015943">
    <property type="entry name" value="WD40/YVTN_repeat-like_dom_sf"/>
</dbReference>
<name>A0A3M9X3A4_9HYPH</name>
<dbReference type="EMBL" id="QKOD01000011">
    <property type="protein sequence ID" value="RNJ42393.1"/>
    <property type="molecule type" value="Genomic_DNA"/>
</dbReference>
<dbReference type="AlphaFoldDB" id="A0A3M9X3A4"/>
<reference evidence="2 3" key="1">
    <citation type="journal article" date="2018" name="Mol. Plant Microbe Interact.">
        <title>Taxonomically Different Co-Microsymbionts of a Relict Legume, Oxytropis popoviana, Have Complementary Sets of Symbiotic Genes and Together Increase the Efficiency of Plant Nodulation.</title>
        <authorList>
            <person name="Safronova V."/>
            <person name="Belimov A."/>
            <person name="Sazanova A."/>
            <person name="Chirak E."/>
            <person name="Verkhozina A."/>
            <person name="Kuznetsova I."/>
            <person name="Andronov E."/>
            <person name="Puhalsky J."/>
            <person name="Tikhonovich I."/>
        </authorList>
    </citation>
    <scope>NUCLEOTIDE SEQUENCE [LARGE SCALE GENOMIC DNA]</scope>
    <source>
        <strain evidence="2 3">Opo-235</strain>
    </source>
</reference>
<dbReference type="PROSITE" id="PS50294">
    <property type="entry name" value="WD_REPEATS_REGION"/>
    <property type="match status" value="1"/>
</dbReference>
<dbReference type="InterPro" id="IPR001680">
    <property type="entry name" value="WD40_rpt"/>
</dbReference>
<dbReference type="PROSITE" id="PS50082">
    <property type="entry name" value="WD_REPEATS_2"/>
    <property type="match status" value="1"/>
</dbReference>
<feature type="repeat" description="WD" evidence="1">
    <location>
        <begin position="1"/>
        <end position="15"/>
    </location>
</feature>
<protein>
    <submittedName>
        <fullName evidence="2">Uncharacterized protein</fullName>
    </submittedName>
</protein>
<comment type="caution">
    <text evidence="2">The sequence shown here is derived from an EMBL/GenBank/DDBJ whole genome shotgun (WGS) entry which is preliminary data.</text>
</comment>
<dbReference type="Gene3D" id="2.130.10.10">
    <property type="entry name" value="YVTN repeat-like/Quinoprotein amine dehydrogenase"/>
    <property type="match status" value="1"/>
</dbReference>
<dbReference type="SUPFAM" id="SSF50969">
    <property type="entry name" value="YVTN repeat-like/Quinoprotein amine dehydrogenase"/>
    <property type="match status" value="1"/>
</dbReference>
<keyword evidence="1" id="KW-0853">WD repeat</keyword>
<gene>
    <name evidence="2" type="ORF">DNR46_28770</name>
</gene>
<dbReference type="InterPro" id="IPR011044">
    <property type="entry name" value="Quino_amine_DH_bsu"/>
</dbReference>
<dbReference type="Pfam" id="PF00400">
    <property type="entry name" value="WD40"/>
    <property type="match status" value="2"/>
</dbReference>
<sequence>MIATGSEDGTIKLWSQANDFAKPLWTASGFARGSAAVLDQGPAIAQGQLRAERLHDDFEPNITHVAFSSDPKHLLATSATDRSISSGS</sequence>